<keyword evidence="2" id="KW-1185">Reference proteome</keyword>
<dbReference type="RefSeq" id="WP_044893411.1">
    <property type="nucleotide sequence ID" value="NZ_JAUSTR010000001.1"/>
</dbReference>
<proteinExistence type="predicted"/>
<dbReference type="Proteomes" id="UP001225646">
    <property type="component" value="Unassembled WGS sequence"/>
</dbReference>
<organism evidence="1 2">
    <name type="scientific">Aeribacillus alveayuensis</name>
    <dbReference type="NCBI Taxonomy" id="279215"/>
    <lineage>
        <taxon>Bacteria</taxon>
        <taxon>Bacillati</taxon>
        <taxon>Bacillota</taxon>
        <taxon>Bacilli</taxon>
        <taxon>Bacillales</taxon>
        <taxon>Bacillaceae</taxon>
        <taxon>Aeribacillus</taxon>
    </lineage>
</organism>
<dbReference type="InterPro" id="IPR058867">
    <property type="entry name" value="YtzJ"/>
</dbReference>
<evidence type="ECO:0000313" key="2">
    <source>
        <dbReference type="Proteomes" id="UP001225646"/>
    </source>
</evidence>
<dbReference type="Pfam" id="PF26326">
    <property type="entry name" value="YtzJ"/>
    <property type="match status" value="1"/>
</dbReference>
<comment type="caution">
    <text evidence="1">The sequence shown here is derived from an EMBL/GenBank/DDBJ whole genome shotgun (WGS) entry which is preliminary data.</text>
</comment>
<reference evidence="1 2" key="1">
    <citation type="submission" date="2023-07" db="EMBL/GenBank/DDBJ databases">
        <title>Genomic Encyclopedia of Type Strains, Phase IV (KMG-IV): sequencing the most valuable type-strain genomes for metagenomic binning, comparative biology and taxonomic classification.</title>
        <authorList>
            <person name="Goeker M."/>
        </authorList>
    </citation>
    <scope>NUCLEOTIDE SEQUENCE [LARGE SCALE GENOMIC DNA]</scope>
    <source>
        <strain evidence="1 2">DSM 19092</strain>
    </source>
</reference>
<gene>
    <name evidence="1" type="ORF">J2S06_000147</name>
</gene>
<sequence length="63" mass="7421">MFVIDHKQMAKEKVNQIRKGRSAYAESANLVSLIKKELECENIKVYEDVTEFGCWFIPVREEQ</sequence>
<protein>
    <submittedName>
        <fullName evidence="1">Uncharacterized protein</fullName>
    </submittedName>
</protein>
<name>A0ABT9VJC8_9BACI</name>
<accession>A0ABT9VJC8</accession>
<dbReference type="EMBL" id="JAUSTR010000001">
    <property type="protein sequence ID" value="MDQ0161077.1"/>
    <property type="molecule type" value="Genomic_DNA"/>
</dbReference>
<evidence type="ECO:0000313" key="1">
    <source>
        <dbReference type="EMBL" id="MDQ0161077.1"/>
    </source>
</evidence>